<dbReference type="NCBIfam" id="TIGR02773">
    <property type="entry name" value="addB_Gpos"/>
    <property type="match status" value="1"/>
</dbReference>
<dbReference type="EMBL" id="FOXX01000007">
    <property type="protein sequence ID" value="SFQ71718.1"/>
    <property type="molecule type" value="Genomic_DNA"/>
</dbReference>
<evidence type="ECO:0000256" key="10">
    <source>
        <dbReference type="ARBA" id="ARBA00023004"/>
    </source>
</evidence>
<keyword evidence="2 14" id="KW-0540">Nuclease</keyword>
<feature type="binding site" evidence="14">
    <location>
        <position position="1116"/>
    </location>
    <ligand>
        <name>[4Fe-4S] cluster</name>
        <dbReference type="ChEBI" id="CHEBI:49883"/>
    </ligand>
</feature>
<dbReference type="Pfam" id="PF21445">
    <property type="entry name" value="ADDB_N"/>
    <property type="match status" value="1"/>
</dbReference>
<keyword evidence="17" id="KW-1185">Reference proteome</keyword>
<evidence type="ECO:0000256" key="4">
    <source>
        <dbReference type="ARBA" id="ARBA00022741"/>
    </source>
</evidence>
<dbReference type="PANTHER" id="PTHR30591">
    <property type="entry name" value="RECBCD ENZYME SUBUNIT RECC"/>
    <property type="match status" value="1"/>
</dbReference>
<keyword evidence="5 14" id="KW-0227">DNA damage</keyword>
<comment type="subunit">
    <text evidence="14">Heterodimer of AddA and AddB.</text>
</comment>
<evidence type="ECO:0000313" key="17">
    <source>
        <dbReference type="Proteomes" id="UP000182762"/>
    </source>
</evidence>
<keyword evidence="11 14" id="KW-0411">Iron-sulfur</keyword>
<sequence length="1155" mass="133198">MALQFIIGRSGSGKTSYCLDQIRSELRSDPLGDPIIYLVPEQMTFQSDYNLVSTKGLAGMIRAQVLSFTRLSWKVLQEVGGMTRLHLDDTGIHMLLRRIIEEKRDELSIFKNAAEKQGFVDKLESMIIELKRYCLEPEALTELVEETKSEEGALGEKLQDLLVIYKSFEEYLFTKYVDSEDYLQLLAEKLPYSSYVKNATVYVDGFYTFTPQELNILFSLMKEAKDVKICLTGEKESSYLFRTTAETYQTLKNGAGEESIEIIDPLVLKGGARYNNSSSLRHLEQFFEHRPVPTFEQEVDDIKLFPSANRRAEIEGVAREVRKIVSQGTYRYRDIAVIVRNPNEYEDTIRALFQDYDIPHFMDQKRAMAHHPLIELLRSSLEIAGGSWRYEPIFRAIKTDLLFPIHVSLNEIREEMDKLENYVLSYGIQGSRWTSEEKWTYRRYRSLEDVKTGQTDEEREIEQKLNELRDIVVHPIYSLQKSLKKAKTGFEYGKAIYEFLLSLNIPEKMEKLREEANENGDLQRADEHHQVWKAVIHLLDQFVEMMGEQKLSFTLFSSILDTGFDSLKFALVPQAIDQVMVANFERSRLTNIKAVFVIGANDGVIPALPVEDSLLSDSERENLQRMGASLAPSTRDQLFDEDFLIYLAFVLPKERLYITYPLANEEGKTLLPSRVINHLREMFPLLKEEWLAANPAELPEEAQLAYIQSPYTSLANLAYQLQAWRNGYPISPIWWDVYNYFIKDENYRLYSLQVLSSLFYKNEAKMLSQGITKKLYGQKIKTSVSRMEKFNACPYSHFAAHGLKLKERRVFKLNAPDIGELFHGALKWISERLQHEGKEWSELTRQECHELAAFSVDELSLNLQNEILLSSHRHRYLKRKLQQTVERATIILSEHAKASGFAPIGLELAFGPKETLPSLPITLPNGTKMELVGRIDRIDKAMSSKGLLLRIIDYKSSDRDIDLVEVYYGLSLQMLAYLDVVITYATKWLGKEALPAGVLYFHVHNPYVNSTKLLKEDEIENELFKKFKMKGLLLGEEESIKLMDTTLESGHSKIVSAGLKKTGGFYSNSSVASEQEFETIRNYIRQQFEASGTSITEGKIDISPYKLKDRTPCEFCSYKSVCQFDQAFEENSYRELKKEQDKIVLERMKEEGETK</sequence>
<dbReference type="PANTHER" id="PTHR30591:SF1">
    <property type="entry name" value="RECBCD ENZYME SUBUNIT RECC"/>
    <property type="match status" value="1"/>
</dbReference>
<proteinExistence type="inferred from homology"/>
<feature type="binding site" evidence="14">
    <location>
        <position position="1113"/>
    </location>
    <ligand>
        <name>[4Fe-4S] cluster</name>
        <dbReference type="ChEBI" id="CHEBI:49883"/>
    </ligand>
</feature>
<dbReference type="InterPro" id="IPR011604">
    <property type="entry name" value="PDDEXK-like_dom_sf"/>
</dbReference>
<evidence type="ECO:0000256" key="14">
    <source>
        <dbReference type="HAMAP-Rule" id="MF_01452"/>
    </source>
</evidence>
<dbReference type="Gene3D" id="6.10.140.1030">
    <property type="match status" value="1"/>
</dbReference>
<feature type="binding site" evidence="14">
    <location>
        <position position="793"/>
    </location>
    <ligand>
        <name>[4Fe-4S] cluster</name>
        <dbReference type="ChEBI" id="CHEBI:49883"/>
    </ligand>
</feature>
<dbReference type="InterPro" id="IPR038726">
    <property type="entry name" value="PDDEXK_AddAB-type"/>
</dbReference>
<dbReference type="InterPro" id="IPR014140">
    <property type="entry name" value="DNA_helicase_suAddB"/>
</dbReference>
<evidence type="ECO:0000256" key="1">
    <source>
        <dbReference type="ARBA" id="ARBA00022485"/>
    </source>
</evidence>
<evidence type="ECO:0000256" key="8">
    <source>
        <dbReference type="ARBA" id="ARBA00022839"/>
    </source>
</evidence>
<evidence type="ECO:0000256" key="11">
    <source>
        <dbReference type="ARBA" id="ARBA00023014"/>
    </source>
</evidence>
<dbReference type="PROSITE" id="PS51217">
    <property type="entry name" value="UVRD_HELICASE_CTER"/>
    <property type="match status" value="1"/>
</dbReference>
<dbReference type="Pfam" id="PF12705">
    <property type="entry name" value="PDDEXK_1"/>
    <property type="match status" value="1"/>
</dbReference>
<dbReference type="InterPro" id="IPR027417">
    <property type="entry name" value="P-loop_NTPase"/>
</dbReference>
<dbReference type="EC" id="3.1.-.-" evidence="14"/>
<evidence type="ECO:0000256" key="2">
    <source>
        <dbReference type="ARBA" id="ARBA00022722"/>
    </source>
</evidence>
<evidence type="ECO:0000256" key="12">
    <source>
        <dbReference type="ARBA" id="ARBA00023125"/>
    </source>
</evidence>
<organism evidence="16 17">
    <name type="scientific">Priestia endophytica DSM 13796</name>
    <dbReference type="NCBI Taxonomy" id="1121089"/>
    <lineage>
        <taxon>Bacteria</taxon>
        <taxon>Bacillati</taxon>
        <taxon>Bacillota</taxon>
        <taxon>Bacilli</taxon>
        <taxon>Bacillales</taxon>
        <taxon>Bacillaceae</taxon>
        <taxon>Priestia</taxon>
    </lineage>
</organism>
<comment type="miscellaneous">
    <text evidence="14">Despite having conserved helicase domains, this subunit does not have helicase activity.</text>
</comment>
<dbReference type="InterPro" id="IPR014017">
    <property type="entry name" value="DNA_helicase_UvrD-like_C"/>
</dbReference>
<keyword evidence="6 14" id="KW-0378">Hydrolase</keyword>
<evidence type="ECO:0000256" key="3">
    <source>
        <dbReference type="ARBA" id="ARBA00022723"/>
    </source>
</evidence>
<keyword evidence="8 14" id="KW-0269">Exonuclease</keyword>
<keyword evidence="4 14" id="KW-0547">Nucleotide-binding</keyword>
<protein>
    <recommendedName>
        <fullName evidence="14">ATP-dependent helicase/deoxyribonuclease subunit B</fullName>
        <ecNumber evidence="14">3.1.-.-</ecNumber>
    </recommendedName>
    <alternativeName>
        <fullName evidence="14">ATP-dependent helicase/nuclease subunit AddB</fullName>
    </alternativeName>
</protein>
<dbReference type="Gene3D" id="3.90.320.10">
    <property type="match status" value="1"/>
</dbReference>
<feature type="domain" description="UvrD-like helicase C-terminal" evidence="15">
    <location>
        <begin position="271"/>
        <end position="577"/>
    </location>
</feature>
<evidence type="ECO:0000256" key="7">
    <source>
        <dbReference type="ARBA" id="ARBA00022806"/>
    </source>
</evidence>
<dbReference type="InterPro" id="IPR049035">
    <property type="entry name" value="ADDB_N"/>
</dbReference>
<keyword evidence="7 14" id="KW-0347">Helicase</keyword>
<dbReference type="HAMAP" id="MF_01452">
    <property type="entry name" value="AddB_type1"/>
    <property type="match status" value="1"/>
</dbReference>
<gene>
    <name evidence="14" type="primary">addB</name>
    <name evidence="16" type="ORF">SAMN02745910_02964</name>
</gene>
<comment type="cofactor">
    <cofactor evidence="14">
        <name>Mg(2+)</name>
        <dbReference type="ChEBI" id="CHEBI:18420"/>
    </cofactor>
</comment>
<comment type="function">
    <text evidence="14">The heterodimer acts as both an ATP-dependent DNA helicase and an ATP-dependent, dual-direction single-stranded exonuclease. Recognizes the chi site generating a DNA molecule suitable for the initiation of homologous recombination. The AddB subunit has 5' -&gt; 3' nuclease activity but not helicase activity.</text>
</comment>
<dbReference type="GO" id="GO:0004386">
    <property type="term" value="F:helicase activity"/>
    <property type="evidence" value="ECO:0007669"/>
    <property type="project" value="UniProtKB-KW"/>
</dbReference>
<evidence type="ECO:0000256" key="13">
    <source>
        <dbReference type="ARBA" id="ARBA00023204"/>
    </source>
</evidence>
<dbReference type="Gene3D" id="3.40.50.300">
    <property type="entry name" value="P-loop containing nucleotide triphosphate hydrolases"/>
    <property type="match status" value="3"/>
</dbReference>
<comment type="caution">
    <text evidence="16">The sequence shown here is derived from an EMBL/GenBank/DDBJ whole genome shotgun (WGS) entry which is preliminary data.</text>
</comment>
<dbReference type="SUPFAM" id="SSF52540">
    <property type="entry name" value="P-loop containing nucleoside triphosphate hydrolases"/>
    <property type="match status" value="1"/>
</dbReference>
<keyword evidence="1 14" id="KW-0004">4Fe-4S</keyword>
<keyword evidence="12 14" id="KW-0238">DNA-binding</keyword>
<dbReference type="GeneID" id="93711590"/>
<accession>A0A1I6ASM0</accession>
<evidence type="ECO:0000256" key="9">
    <source>
        <dbReference type="ARBA" id="ARBA00022840"/>
    </source>
</evidence>
<name>A0A1I6ASM0_9BACI</name>
<keyword evidence="10 14" id="KW-0408">Iron</keyword>
<keyword evidence="13 14" id="KW-0234">DNA repair</keyword>
<keyword evidence="9 14" id="KW-0067">ATP-binding</keyword>
<comment type="cofactor">
    <cofactor evidence="14">
        <name>[4Fe-4S] cluster</name>
        <dbReference type="ChEBI" id="CHEBI:49883"/>
    </cofactor>
    <text evidence="14">Binds 1 [4Fe-4S] cluster.</text>
</comment>
<dbReference type="Proteomes" id="UP000182762">
    <property type="component" value="Unassembled WGS sequence"/>
</dbReference>
<evidence type="ECO:0000256" key="5">
    <source>
        <dbReference type="ARBA" id="ARBA00022763"/>
    </source>
</evidence>
<reference evidence="16 17" key="1">
    <citation type="submission" date="2016-10" db="EMBL/GenBank/DDBJ databases">
        <authorList>
            <person name="Varghese N."/>
            <person name="Submissions S."/>
        </authorList>
    </citation>
    <scope>NUCLEOTIDE SEQUENCE [LARGE SCALE GENOMIC DNA]</scope>
    <source>
        <strain evidence="16 17">DSM 13796</strain>
    </source>
</reference>
<dbReference type="RefSeq" id="WP_061803261.1">
    <property type="nucleotide sequence ID" value="NZ_FOXX01000007.1"/>
</dbReference>
<evidence type="ECO:0000259" key="15">
    <source>
        <dbReference type="PROSITE" id="PS51217"/>
    </source>
</evidence>
<evidence type="ECO:0000256" key="6">
    <source>
        <dbReference type="ARBA" id="ARBA00022801"/>
    </source>
</evidence>
<comment type="similarity">
    <text evidence="14">Belongs to the helicase family. AddB/RexB type 1 subfamily.</text>
</comment>
<evidence type="ECO:0000313" key="16">
    <source>
        <dbReference type="EMBL" id="SFQ71718.1"/>
    </source>
</evidence>
<keyword evidence="3 14" id="KW-0479">Metal-binding</keyword>
<feature type="binding site" evidence="14">
    <location>
        <position position="1122"/>
    </location>
    <ligand>
        <name>[4Fe-4S] cluster</name>
        <dbReference type="ChEBI" id="CHEBI:49883"/>
    </ligand>
</feature>